<evidence type="ECO:0000313" key="4">
    <source>
        <dbReference type="EMBL" id="QIG80746.1"/>
    </source>
</evidence>
<accession>A0A6G6Y845</accession>
<dbReference type="PANTHER" id="PTHR43669">
    <property type="entry name" value="5-KETO-D-GLUCONATE 5-REDUCTASE"/>
    <property type="match status" value="1"/>
</dbReference>
<evidence type="ECO:0000256" key="1">
    <source>
        <dbReference type="ARBA" id="ARBA00006484"/>
    </source>
</evidence>
<dbReference type="Proteomes" id="UP000501568">
    <property type="component" value="Chromosome"/>
</dbReference>
<keyword evidence="5" id="KW-1185">Reference proteome</keyword>
<keyword evidence="2" id="KW-0560">Oxidoreductase</keyword>
<name>A0A6G6Y845_9SPHN</name>
<reference evidence="4 5" key="1">
    <citation type="submission" date="2020-02" db="EMBL/GenBank/DDBJ databases">
        <authorList>
            <person name="Zheng R.K."/>
            <person name="Sun C.M."/>
        </authorList>
    </citation>
    <scope>NUCLEOTIDE SEQUENCE [LARGE SCALE GENOMIC DNA]</scope>
    <source>
        <strain evidence="5">zrk23</strain>
    </source>
</reference>
<dbReference type="CDD" id="cd05233">
    <property type="entry name" value="SDR_c"/>
    <property type="match status" value="1"/>
</dbReference>
<dbReference type="Gene3D" id="3.40.50.720">
    <property type="entry name" value="NAD(P)-binding Rossmann-like Domain"/>
    <property type="match status" value="1"/>
</dbReference>
<dbReference type="PRINTS" id="PR00081">
    <property type="entry name" value="GDHRDH"/>
</dbReference>
<dbReference type="Pfam" id="PF00106">
    <property type="entry name" value="adh_short"/>
    <property type="match status" value="1"/>
</dbReference>
<dbReference type="AlphaFoldDB" id="A0A6G6Y845"/>
<dbReference type="GO" id="GO:0016491">
    <property type="term" value="F:oxidoreductase activity"/>
    <property type="evidence" value="ECO:0007669"/>
    <property type="project" value="UniProtKB-KW"/>
</dbReference>
<gene>
    <name evidence="4" type="ORF">G5C33_13765</name>
</gene>
<dbReference type="SUPFAM" id="SSF51735">
    <property type="entry name" value="NAD(P)-binding Rossmann-fold domains"/>
    <property type="match status" value="1"/>
</dbReference>
<dbReference type="KEGG" id="spzr:G5C33_13765"/>
<evidence type="ECO:0000313" key="5">
    <source>
        <dbReference type="Proteomes" id="UP000501568"/>
    </source>
</evidence>
<protein>
    <submittedName>
        <fullName evidence="4">SDR family oxidoreductase</fullName>
    </submittedName>
</protein>
<sequence length="248" mass="26735">MSKKIVITGAGIGLGRALARRFVADGHKVVLLGRTFSKLKTLADELGDAALPVECDVAVPESVRNAFAKIAETHPTIDVLINNAAVFVPFEITEATDDQILQAVTINLGGTMLCTRSAVPMMEAGGQIINLSSESVDMNFPMLSVYQSTKAGIERFSKSMDQELEPLGIRVSTVRAGQMFDEDKTFDLAPEVAMKFAQKAMAAGVNLRERPITHFRSVTDAFAALIDLPGDLHAGLMTLHAHRAPQKD</sequence>
<dbReference type="InterPro" id="IPR002347">
    <property type="entry name" value="SDR_fam"/>
</dbReference>
<comment type="similarity">
    <text evidence="1 3">Belongs to the short-chain dehydrogenases/reductases (SDR) family.</text>
</comment>
<proteinExistence type="inferred from homology"/>
<dbReference type="EMBL" id="CP049109">
    <property type="protein sequence ID" value="QIG80746.1"/>
    <property type="molecule type" value="Genomic_DNA"/>
</dbReference>
<dbReference type="InterPro" id="IPR036291">
    <property type="entry name" value="NAD(P)-bd_dom_sf"/>
</dbReference>
<evidence type="ECO:0000256" key="2">
    <source>
        <dbReference type="ARBA" id="ARBA00023002"/>
    </source>
</evidence>
<dbReference type="PANTHER" id="PTHR43669:SF3">
    <property type="entry name" value="ALCOHOL DEHYDROGENASE, PUTATIVE (AFU_ORTHOLOGUE AFUA_3G03445)-RELATED"/>
    <property type="match status" value="1"/>
</dbReference>
<dbReference type="RefSeq" id="WP_165327754.1">
    <property type="nucleotide sequence ID" value="NZ_CP049109.1"/>
</dbReference>
<organism evidence="4 5">
    <name type="scientific">Stakelama tenebrarum</name>
    <dbReference type="NCBI Taxonomy" id="2711215"/>
    <lineage>
        <taxon>Bacteria</taxon>
        <taxon>Pseudomonadati</taxon>
        <taxon>Pseudomonadota</taxon>
        <taxon>Alphaproteobacteria</taxon>
        <taxon>Sphingomonadales</taxon>
        <taxon>Sphingomonadaceae</taxon>
        <taxon>Stakelama</taxon>
    </lineage>
</organism>
<evidence type="ECO:0000256" key="3">
    <source>
        <dbReference type="RuleBase" id="RU000363"/>
    </source>
</evidence>
<dbReference type="PRINTS" id="PR00080">
    <property type="entry name" value="SDRFAMILY"/>
</dbReference>